<dbReference type="InterPro" id="IPR023753">
    <property type="entry name" value="FAD/NAD-binding_dom"/>
</dbReference>
<keyword evidence="6" id="KW-0732">Signal</keyword>
<feature type="compositionally biased region" description="Low complexity" evidence="5">
    <location>
        <begin position="174"/>
        <end position="185"/>
    </location>
</feature>
<keyword evidence="2" id="KW-0285">Flavoprotein</keyword>
<feature type="signal peptide" evidence="6">
    <location>
        <begin position="1"/>
        <end position="19"/>
    </location>
</feature>
<keyword evidence="4" id="KW-0560">Oxidoreductase</keyword>
<feature type="domain" description="FAD/NAD(P)-binding" evidence="7">
    <location>
        <begin position="63"/>
        <end position="456"/>
    </location>
</feature>
<feature type="region of interest" description="Disordered" evidence="5">
    <location>
        <begin position="157"/>
        <end position="187"/>
    </location>
</feature>
<reference evidence="8" key="1">
    <citation type="journal article" date="2021" name="Sci. Rep.">
        <title>Diploid genomic architecture of Nitzschia inconspicua, an elite biomass production diatom.</title>
        <authorList>
            <person name="Oliver A."/>
            <person name="Podell S."/>
            <person name="Pinowska A."/>
            <person name="Traller J.C."/>
            <person name="Smith S.R."/>
            <person name="McClure R."/>
            <person name="Beliaev A."/>
            <person name="Bohutskyi P."/>
            <person name="Hill E.A."/>
            <person name="Rabines A."/>
            <person name="Zheng H."/>
            <person name="Allen L.Z."/>
            <person name="Kuo A."/>
            <person name="Grigoriev I.V."/>
            <person name="Allen A.E."/>
            <person name="Hazlebeck D."/>
            <person name="Allen E.E."/>
        </authorList>
    </citation>
    <scope>NUCLEOTIDE SEQUENCE</scope>
    <source>
        <strain evidence="8">Hildebrandi</strain>
    </source>
</reference>
<keyword evidence="9" id="KW-1185">Reference proteome</keyword>
<reference evidence="8" key="2">
    <citation type="submission" date="2021-04" db="EMBL/GenBank/DDBJ databases">
        <authorList>
            <person name="Podell S."/>
        </authorList>
    </citation>
    <scope>NUCLEOTIDE SEQUENCE</scope>
    <source>
        <strain evidence="8">Hildebrandi</strain>
    </source>
</reference>
<evidence type="ECO:0000256" key="2">
    <source>
        <dbReference type="ARBA" id="ARBA00022630"/>
    </source>
</evidence>
<sequence length="635" mass="68425">MTFETFLFFLFNVLYTVTSFRPFFFPTNGHSQQRSHRILLSNTKVVTRSSSTLLLATLYDRCDVAIVGGGFGGLYTALALDRMAREAQQRTLLFSGQRRIPSLDIVLIDPSDQFVFLPLLYDLTMGTASTREVCPTYQDLLEGTNIRHVKASLKGFSSSSTTASNEEEEEEKGNGSISSLSSSLSDRPCSTFQLSPCDPKGADDTLFLSFDKAAVLSVGATPQSILQTVPGATDYTQPFYTQQHAMDTRDALFRLEQKVRRNHKPKVAVVGGGYGGVELAACLARRLPDAHISLLTRGPPMKGTRAESLVDRALSKLNVTIELVSVDTIEPIEPLIRHDKKYKGPVRIHRSDLLGNPIDTTSSTDKPWDVVFWTAGSTAADPVPHGLSELSMTSSGRLAVDDTLQCSWNTTQLSLSSTPVVVSTLPAIFALGDCAEILPTPRPNIPRTAQAAIQQAEVVAQNVLSTILDSTTGGSKKMNKSSFQFQDLGTVLNLGGPNGAVVGPQDTDSPLGPILIPLLDTARVGLSVADSVVAQILNAPTTNPTSKQLVERLGLSLGGYGLGVLDDDDDNNTSIGNKGTLSGTLSGITRRAIYSLRMPTNKQRVYASVSSFVSSVSALAKEASDEYQRNAREEN</sequence>
<comment type="caution">
    <text evidence="8">The sequence shown here is derived from an EMBL/GenBank/DDBJ whole genome shotgun (WGS) entry which is preliminary data.</text>
</comment>
<dbReference type="Proteomes" id="UP000693970">
    <property type="component" value="Unassembled WGS sequence"/>
</dbReference>
<gene>
    <name evidence="8" type="ORF">IV203_027231</name>
</gene>
<name>A0A9K3LVV0_9STRA</name>
<dbReference type="Pfam" id="PF07992">
    <property type="entry name" value="Pyr_redox_2"/>
    <property type="match status" value="1"/>
</dbReference>
<dbReference type="GO" id="GO:0019646">
    <property type="term" value="P:aerobic electron transport chain"/>
    <property type="evidence" value="ECO:0007669"/>
    <property type="project" value="TreeGrafter"/>
</dbReference>
<dbReference type="PANTHER" id="PTHR42913:SF4">
    <property type="entry name" value="ALTERNATIVE NAD(P)H-UBIQUINONE OXIDOREDUCTASE C1, CHLOROPLASTIC_MITOCHONDRIAL"/>
    <property type="match status" value="1"/>
</dbReference>
<evidence type="ECO:0000313" key="8">
    <source>
        <dbReference type="EMBL" id="KAG7369485.1"/>
    </source>
</evidence>
<evidence type="ECO:0000256" key="1">
    <source>
        <dbReference type="ARBA" id="ARBA00001974"/>
    </source>
</evidence>
<evidence type="ECO:0000259" key="7">
    <source>
        <dbReference type="Pfam" id="PF07992"/>
    </source>
</evidence>
<evidence type="ECO:0000256" key="5">
    <source>
        <dbReference type="SAM" id="MobiDB-lite"/>
    </source>
</evidence>
<evidence type="ECO:0000256" key="6">
    <source>
        <dbReference type="SAM" id="SignalP"/>
    </source>
</evidence>
<dbReference type="InterPro" id="IPR051169">
    <property type="entry name" value="NADH-Q_oxidoreductase"/>
</dbReference>
<dbReference type="GO" id="GO:0003955">
    <property type="term" value="F:NAD(P)H dehydrogenase (quinone) activity"/>
    <property type="evidence" value="ECO:0007669"/>
    <property type="project" value="TreeGrafter"/>
</dbReference>
<organism evidence="8 9">
    <name type="scientific">Nitzschia inconspicua</name>
    <dbReference type="NCBI Taxonomy" id="303405"/>
    <lineage>
        <taxon>Eukaryota</taxon>
        <taxon>Sar</taxon>
        <taxon>Stramenopiles</taxon>
        <taxon>Ochrophyta</taxon>
        <taxon>Bacillariophyta</taxon>
        <taxon>Bacillariophyceae</taxon>
        <taxon>Bacillariophycidae</taxon>
        <taxon>Bacillariales</taxon>
        <taxon>Bacillariaceae</taxon>
        <taxon>Nitzschia</taxon>
    </lineage>
</organism>
<dbReference type="PANTHER" id="PTHR42913">
    <property type="entry name" value="APOPTOSIS-INDUCING FACTOR 1"/>
    <property type="match status" value="1"/>
</dbReference>
<accession>A0A9K3LVV0</accession>
<dbReference type="EMBL" id="JAGRRH010000005">
    <property type="protein sequence ID" value="KAG7369485.1"/>
    <property type="molecule type" value="Genomic_DNA"/>
</dbReference>
<comment type="cofactor">
    <cofactor evidence="1">
        <name>FAD</name>
        <dbReference type="ChEBI" id="CHEBI:57692"/>
    </cofactor>
</comment>
<evidence type="ECO:0000256" key="3">
    <source>
        <dbReference type="ARBA" id="ARBA00022827"/>
    </source>
</evidence>
<protein>
    <submittedName>
        <fullName evidence="8">NADH dehydrogenase, FAD-containing subunit</fullName>
    </submittedName>
</protein>
<keyword evidence="3" id="KW-0274">FAD</keyword>
<proteinExistence type="predicted"/>
<evidence type="ECO:0000313" key="9">
    <source>
        <dbReference type="Proteomes" id="UP000693970"/>
    </source>
</evidence>
<dbReference type="AlphaFoldDB" id="A0A9K3LVV0"/>
<dbReference type="OrthoDB" id="5376590at2759"/>
<evidence type="ECO:0000256" key="4">
    <source>
        <dbReference type="ARBA" id="ARBA00023002"/>
    </source>
</evidence>
<feature type="chain" id="PRO_5039942551" evidence="6">
    <location>
        <begin position="20"/>
        <end position="635"/>
    </location>
</feature>